<accession>A0A1J4JFH6</accession>
<dbReference type="EMBL" id="MLAK01001087">
    <property type="protein sequence ID" value="OHS97898.1"/>
    <property type="molecule type" value="Genomic_DNA"/>
</dbReference>
<proteinExistence type="predicted"/>
<protein>
    <submittedName>
        <fullName evidence="2">Uncharacterized protein</fullName>
    </submittedName>
</protein>
<keyword evidence="3" id="KW-1185">Reference proteome</keyword>
<dbReference type="AlphaFoldDB" id="A0A1J4JFH6"/>
<sequence length="426" mass="49642">MLPLLFCFRILNTDPGDSFFFNKCNFHTDESSNTICQLQNLIIEINRQNLYITPSKVIFINVSVYDDLHSGYYSSLIYSIYAKSYPIFMYNCRFYINVCFQSNNSTLVIYDSLFLYNYALSSSHINISNTKFNTKLNTKYYFIKCKLDSDFLTVTNCSFKSTNLQNILQLEKSGKFIFQNCSFYNYFLEPNVMSKNKKESILFINCCFLRENNSSQHPPIFLIHPKYKDSVEYNKTIIFQGVNKFSVSKITEVTSYPNYFHGIQLNQVCCFDECIEKPNISHDDNFLNVSNSTNFYDDITKNSLSFRDTSLNHSENKKLYTHVSNSLSIINILLILLFMMLFLIILLLMVVFNLRNAFHKSLNDEEDVSSCLLSDENCLNFNNSMEVISDGADIHIESDREIIFKEITGTSFFNQDKHIDYDSRNG</sequence>
<gene>
    <name evidence="2" type="ORF">TRFO_35807</name>
</gene>
<keyword evidence="1" id="KW-0472">Membrane</keyword>
<reference evidence="2" key="1">
    <citation type="submission" date="2016-10" db="EMBL/GenBank/DDBJ databases">
        <authorList>
            <person name="Benchimol M."/>
            <person name="Almeida L.G."/>
            <person name="Vasconcelos A.T."/>
            <person name="Perreira-Neves A."/>
            <person name="Rosa I.A."/>
            <person name="Tasca T."/>
            <person name="Bogo M.R."/>
            <person name="de Souza W."/>
        </authorList>
    </citation>
    <scope>NUCLEOTIDE SEQUENCE [LARGE SCALE GENOMIC DNA]</scope>
    <source>
        <strain evidence="2">K</strain>
    </source>
</reference>
<feature type="transmembrane region" description="Helical" evidence="1">
    <location>
        <begin position="329"/>
        <end position="352"/>
    </location>
</feature>
<keyword evidence="1" id="KW-1133">Transmembrane helix</keyword>
<evidence type="ECO:0000313" key="3">
    <source>
        <dbReference type="Proteomes" id="UP000179807"/>
    </source>
</evidence>
<evidence type="ECO:0000313" key="2">
    <source>
        <dbReference type="EMBL" id="OHS97898.1"/>
    </source>
</evidence>
<dbReference type="VEuPathDB" id="TrichDB:TRFO_35807"/>
<keyword evidence="1" id="KW-0812">Transmembrane</keyword>
<dbReference type="Proteomes" id="UP000179807">
    <property type="component" value="Unassembled WGS sequence"/>
</dbReference>
<comment type="caution">
    <text evidence="2">The sequence shown here is derived from an EMBL/GenBank/DDBJ whole genome shotgun (WGS) entry which is preliminary data.</text>
</comment>
<evidence type="ECO:0000256" key="1">
    <source>
        <dbReference type="SAM" id="Phobius"/>
    </source>
</evidence>
<organism evidence="2 3">
    <name type="scientific">Tritrichomonas foetus</name>
    <dbReference type="NCBI Taxonomy" id="1144522"/>
    <lineage>
        <taxon>Eukaryota</taxon>
        <taxon>Metamonada</taxon>
        <taxon>Parabasalia</taxon>
        <taxon>Tritrichomonadida</taxon>
        <taxon>Tritrichomonadidae</taxon>
        <taxon>Tritrichomonas</taxon>
    </lineage>
</organism>
<dbReference type="RefSeq" id="XP_068351035.1">
    <property type="nucleotide sequence ID" value="XM_068510469.1"/>
</dbReference>
<name>A0A1J4JFH6_9EUKA</name>
<dbReference type="GeneID" id="94845173"/>